<keyword evidence="3" id="KW-0963">Cytoplasm</keyword>
<comment type="similarity">
    <text evidence="3">Belongs to the ScpA family.</text>
</comment>
<dbReference type="Pfam" id="PF02616">
    <property type="entry name" value="SMC_ScpA"/>
    <property type="match status" value="1"/>
</dbReference>
<dbReference type="GO" id="GO:0005737">
    <property type="term" value="C:cytoplasm"/>
    <property type="evidence" value="ECO:0007669"/>
    <property type="project" value="UniProtKB-SubCell"/>
</dbReference>
<keyword evidence="3" id="KW-0132">Cell division</keyword>
<evidence type="ECO:0000313" key="5">
    <source>
        <dbReference type="Proteomes" id="UP000094378"/>
    </source>
</evidence>
<dbReference type="EMBL" id="CP017015">
    <property type="protein sequence ID" value="AOG60196.1"/>
    <property type="molecule type" value="Genomic_DNA"/>
</dbReference>
<gene>
    <name evidence="3 4" type="primary">scpA</name>
    <name evidence="4" type="ORF">SHELI_v1c02410</name>
</gene>
<evidence type="ECO:0000256" key="3">
    <source>
        <dbReference type="HAMAP-Rule" id="MF_01805"/>
    </source>
</evidence>
<dbReference type="Gene3D" id="6.10.250.2410">
    <property type="match status" value="1"/>
</dbReference>
<evidence type="ECO:0000313" key="4">
    <source>
        <dbReference type="EMBL" id="AOG60196.1"/>
    </source>
</evidence>
<keyword evidence="5" id="KW-1185">Reference proteome</keyword>
<dbReference type="STRING" id="216938.SHELI_v1c02410"/>
<dbReference type="HAMAP" id="MF_01805">
    <property type="entry name" value="ScpA"/>
    <property type="match status" value="1"/>
</dbReference>
<keyword evidence="1 3" id="KW-0159">Chromosome partition</keyword>
<evidence type="ECO:0000256" key="1">
    <source>
        <dbReference type="ARBA" id="ARBA00022829"/>
    </source>
</evidence>
<dbReference type="GO" id="GO:0007059">
    <property type="term" value="P:chromosome segregation"/>
    <property type="evidence" value="ECO:0007669"/>
    <property type="project" value="UniProtKB-UniRule"/>
</dbReference>
<dbReference type="RefSeq" id="WP_084449226.1">
    <property type="nucleotide sequence ID" value="NZ_CP017015.1"/>
</dbReference>
<dbReference type="InterPro" id="IPR003768">
    <property type="entry name" value="ScpA"/>
</dbReference>
<dbReference type="PANTHER" id="PTHR33969">
    <property type="entry name" value="SEGREGATION AND CONDENSATION PROTEIN A"/>
    <property type="match status" value="1"/>
</dbReference>
<dbReference type="GO" id="GO:0006260">
    <property type="term" value="P:DNA replication"/>
    <property type="evidence" value="ECO:0007669"/>
    <property type="project" value="UniProtKB-UniRule"/>
</dbReference>
<reference evidence="4 5" key="1">
    <citation type="submission" date="2016-08" db="EMBL/GenBank/DDBJ databases">
        <title>Complete genome sequence of Spiroplasma helicoides TABS-2 (DSM 22551).</title>
        <authorList>
            <person name="Shen W.-Y."/>
            <person name="Lo W.-S."/>
            <person name="Lai Y.-C."/>
            <person name="Kuo C.-H."/>
        </authorList>
    </citation>
    <scope>NUCLEOTIDE SEQUENCE [LARGE SCALE GENOMIC DNA]</scope>
    <source>
        <strain evidence="4 5">TABS-2</strain>
    </source>
</reference>
<accession>A0A1B3SJT4</accession>
<sequence length="250" mass="29352">MKERWREVQLDNFTGPLDLLLHMIKEKQVSIMEVNLIDLSNQYLDYIKQVVEDDIEIASEYLVMATTLLEIKSRTLIPKEEVEIDSNYEAEQREELLTRLIEYHKIKEVTEFFKIQQLEGLKVYSKPKTVIKITKVDDDKLPLAPNTIDIDKFSKIFLKAIEKAKFNNIETNILTTEEVSPEEIAKDIKEFLSLRKIEIIKLEELIQQKDYSLRMLVATFLAVLELASKKFISVYQENDDVMVKYLEKGE</sequence>
<dbReference type="Proteomes" id="UP000094378">
    <property type="component" value="Chromosome"/>
</dbReference>
<comment type="subcellular location">
    <subcellularLocation>
        <location evidence="3">Cytoplasm</location>
    </subcellularLocation>
    <text evidence="3">Associated with two foci at the outer edges of the nucleoid region in young cells, and at four foci within both cell halves in older cells.</text>
</comment>
<keyword evidence="3" id="KW-0131">Cell cycle</keyword>
<dbReference type="PATRIC" id="fig|216938.3.peg.243"/>
<comment type="subunit">
    <text evidence="3">Component of a cohesin-like complex composed of ScpA, ScpB and the Smc homodimer, in which ScpA and ScpB bind to the head domain of Smc. The presence of the three proteins is required for the association of the complex with DNA.</text>
</comment>
<comment type="function">
    <text evidence="3">Participates in chromosomal partition during cell division. May act via the formation of a condensin-like complex containing Smc and ScpB that pull DNA away from mid-cell into both cell halves.</text>
</comment>
<dbReference type="GO" id="GO:0051301">
    <property type="term" value="P:cell division"/>
    <property type="evidence" value="ECO:0007669"/>
    <property type="project" value="UniProtKB-KW"/>
</dbReference>
<name>A0A1B3SJT4_9MOLU</name>
<proteinExistence type="inferred from homology"/>
<protein>
    <recommendedName>
        <fullName evidence="2 3">Segregation and condensation protein A</fullName>
    </recommendedName>
</protein>
<evidence type="ECO:0000256" key="2">
    <source>
        <dbReference type="ARBA" id="ARBA00044777"/>
    </source>
</evidence>
<dbReference type="KEGG" id="shj:SHELI_v1c02410"/>
<dbReference type="AlphaFoldDB" id="A0A1B3SJT4"/>
<organism evidence="4 5">
    <name type="scientific">Spiroplasma helicoides</name>
    <dbReference type="NCBI Taxonomy" id="216938"/>
    <lineage>
        <taxon>Bacteria</taxon>
        <taxon>Bacillati</taxon>
        <taxon>Mycoplasmatota</taxon>
        <taxon>Mollicutes</taxon>
        <taxon>Entomoplasmatales</taxon>
        <taxon>Spiroplasmataceae</taxon>
        <taxon>Spiroplasma</taxon>
    </lineage>
</organism>
<dbReference type="OrthoDB" id="9811016at2"/>
<dbReference type="PANTHER" id="PTHR33969:SF2">
    <property type="entry name" value="SEGREGATION AND CONDENSATION PROTEIN A"/>
    <property type="match status" value="1"/>
</dbReference>